<name>A0ABR2GYT6_9EUKA</name>
<accession>A0ABR2GYT6</accession>
<feature type="region of interest" description="Disordered" evidence="1">
    <location>
        <begin position="578"/>
        <end position="651"/>
    </location>
</feature>
<evidence type="ECO:0000313" key="2">
    <source>
        <dbReference type="EMBL" id="KAK8839108.1"/>
    </source>
</evidence>
<protein>
    <recommendedName>
        <fullName evidence="4">Ubiquitin-like domain-containing protein</fullName>
    </recommendedName>
</protein>
<keyword evidence="3" id="KW-1185">Reference proteome</keyword>
<proteinExistence type="predicted"/>
<feature type="compositionally biased region" description="Basic and acidic residues" evidence="1">
    <location>
        <begin position="620"/>
        <end position="638"/>
    </location>
</feature>
<feature type="compositionally biased region" description="Polar residues" evidence="1">
    <location>
        <begin position="639"/>
        <end position="651"/>
    </location>
</feature>
<evidence type="ECO:0000313" key="3">
    <source>
        <dbReference type="Proteomes" id="UP001470230"/>
    </source>
</evidence>
<feature type="compositionally biased region" description="Low complexity" evidence="1">
    <location>
        <begin position="584"/>
        <end position="593"/>
    </location>
</feature>
<dbReference type="Proteomes" id="UP001470230">
    <property type="component" value="Unassembled WGS sequence"/>
</dbReference>
<dbReference type="EMBL" id="JAPFFF010000053">
    <property type="protein sequence ID" value="KAK8839108.1"/>
    <property type="molecule type" value="Genomic_DNA"/>
</dbReference>
<feature type="compositionally biased region" description="Acidic residues" evidence="1">
    <location>
        <begin position="395"/>
        <end position="409"/>
    </location>
</feature>
<sequence length="651" mass="75263">MSEKRFYYKVHDPNFSRSIKVDINQCKTISDLKNQIALDLHTIDSIIKINDDYGEKQLSKMPENYEFTILIVHRCFNIFFIFPDGYRINIQNSYKMNFGEVIDEFKKSNLYYSNSCQKLLQFKVSNIEVPQIQYPFLAVPVLKSVYVTTSCPVVILKYGSNKFIFSENESVSEALSVIKNAYLSCSYVSIVGQNNRKINFWEKLQKFEKYQVNVYYQIPFRSLDENLFFTKKIDFLATIGDVKQLIALECEKNDLQVNPESINVYNSSRTIIRDTRKQLKSVQNLFKIFYFEYDIEKVNSNKSIEKVETFLPPREKKMIYKFPSKMRPIERFNTPIVHSKGPERNQIQRATYAFSPVPLYRHRVSLPARSRDMQNGAAEKIYQLISSSSSSSSSSDDDDDDDELSEDSDSYNLSDTEESRTHHSKEKKQSHDRKKHEVQSSSRHSQKDGDNDSKHSKKKKEKKMSSDRKSSSSKRKESSAKASSGANKIDDSEHKRSFKEKTSSSNSNRPTKSNDQRVISDDFIDEYNNTEISDSFGIDFKVANNKEQKNYDKAILSPYQGLMKSDSISNQLLELAEVENDATSSNKSKAKSSPRNALSQTPKKRIEKISQTPKSKKQLKREIKEDSNKAASDKKEQDQVNTSNTFMNENE</sequence>
<feature type="compositionally biased region" description="Basic residues" evidence="1">
    <location>
        <begin position="422"/>
        <end position="436"/>
    </location>
</feature>
<comment type="caution">
    <text evidence="2">The sequence shown here is derived from an EMBL/GenBank/DDBJ whole genome shotgun (WGS) entry which is preliminary data.</text>
</comment>
<gene>
    <name evidence="2" type="ORF">M9Y10_032580</name>
</gene>
<feature type="region of interest" description="Disordered" evidence="1">
    <location>
        <begin position="385"/>
        <end position="520"/>
    </location>
</feature>
<reference evidence="2 3" key="1">
    <citation type="submission" date="2024-04" db="EMBL/GenBank/DDBJ databases">
        <title>Tritrichomonas musculus Genome.</title>
        <authorList>
            <person name="Alves-Ferreira E."/>
            <person name="Grigg M."/>
            <person name="Lorenzi H."/>
            <person name="Galac M."/>
        </authorList>
    </citation>
    <scope>NUCLEOTIDE SEQUENCE [LARGE SCALE GENOMIC DNA]</scope>
    <source>
        <strain evidence="2 3">EAF2021</strain>
    </source>
</reference>
<evidence type="ECO:0000256" key="1">
    <source>
        <dbReference type="SAM" id="MobiDB-lite"/>
    </source>
</evidence>
<organism evidence="2 3">
    <name type="scientific">Tritrichomonas musculus</name>
    <dbReference type="NCBI Taxonomy" id="1915356"/>
    <lineage>
        <taxon>Eukaryota</taxon>
        <taxon>Metamonada</taxon>
        <taxon>Parabasalia</taxon>
        <taxon>Tritrichomonadida</taxon>
        <taxon>Tritrichomonadidae</taxon>
        <taxon>Tritrichomonas</taxon>
    </lineage>
</organism>
<feature type="compositionally biased region" description="Basic and acidic residues" evidence="1">
    <location>
        <begin position="445"/>
        <end position="454"/>
    </location>
</feature>
<evidence type="ECO:0008006" key="4">
    <source>
        <dbReference type="Google" id="ProtNLM"/>
    </source>
</evidence>
<feature type="compositionally biased region" description="Basic and acidic residues" evidence="1">
    <location>
        <begin position="488"/>
        <end position="502"/>
    </location>
</feature>
<feature type="compositionally biased region" description="Basic and acidic residues" evidence="1">
    <location>
        <begin position="463"/>
        <end position="479"/>
    </location>
</feature>